<sequence>MKTKLIILCILIVISFNTYASDSINDFIINNNNFLILYQDFDNNYINSRLLKLTQFVGNHLKKYKKQVVIKSLEDVMQNELVNNNLILYLTSSSDLLKKYDLVVEPIENGFRYLDKDFTDKDDQIIFLTQSPFNPDKEVLVYLANSWTFLMNINEVFHGETKLVIGKNGRNIEYLEKLDWKIKETEHYYFYYLEDSYVSKNIDYISTKREILLKKVLNLLNYELPFKIHCYFYNNVNQKFIMTGYYFTAQAFPDKLQIHEVLNFTNRISAASVHEELHIILNMIGKINNYFIEEGIVAYIDEVLLKGKNYRSYFKGDELNRVSLKDLFASGYLFENAYLCVLFVEYLLNASNMKIEDLVKFLYTKEGKLEDKLLKMTSSKSLKEVQDKWSNYLNGK</sequence>
<feature type="chain" id="PRO_5039160215" description="Peptidase MA-like domain-containing protein" evidence="1">
    <location>
        <begin position="21"/>
        <end position="396"/>
    </location>
</feature>
<keyword evidence="1" id="KW-0732">Signal</keyword>
<reference evidence="2 3" key="1">
    <citation type="submission" date="2016-07" db="EMBL/GenBank/DDBJ databases">
        <title>Genome and transcriptome analysis of iron-reducing fermentative bacteria Anoxybacter fermentans.</title>
        <authorList>
            <person name="Zeng X."/>
            <person name="Shao Z."/>
        </authorList>
    </citation>
    <scope>NUCLEOTIDE SEQUENCE [LARGE SCALE GENOMIC DNA]</scope>
    <source>
        <strain evidence="2 3">DY22613</strain>
    </source>
</reference>
<organism evidence="2 3">
    <name type="scientific">Anoxybacter fermentans</name>
    <dbReference type="NCBI Taxonomy" id="1323375"/>
    <lineage>
        <taxon>Bacteria</taxon>
        <taxon>Bacillati</taxon>
        <taxon>Bacillota</taxon>
        <taxon>Clostridia</taxon>
        <taxon>Halanaerobiales</taxon>
        <taxon>Anoxybacter</taxon>
    </lineage>
</organism>
<evidence type="ECO:0000313" key="3">
    <source>
        <dbReference type="Proteomes" id="UP000267250"/>
    </source>
</evidence>
<evidence type="ECO:0000313" key="2">
    <source>
        <dbReference type="EMBL" id="AZR74042.1"/>
    </source>
</evidence>
<keyword evidence="3" id="KW-1185">Reference proteome</keyword>
<gene>
    <name evidence="2" type="ORF">BBF96_11940</name>
</gene>
<name>A0A3Q9HRP7_9FIRM</name>
<dbReference type="AlphaFoldDB" id="A0A3Q9HRP7"/>
<proteinExistence type="predicted"/>
<evidence type="ECO:0008006" key="4">
    <source>
        <dbReference type="Google" id="ProtNLM"/>
    </source>
</evidence>
<evidence type="ECO:0000256" key="1">
    <source>
        <dbReference type="SAM" id="SignalP"/>
    </source>
</evidence>
<dbReference type="KEGG" id="aft:BBF96_11940"/>
<accession>A0A3Q9HRP7</accession>
<feature type="signal peptide" evidence="1">
    <location>
        <begin position="1"/>
        <end position="20"/>
    </location>
</feature>
<dbReference type="RefSeq" id="WP_127017389.1">
    <property type="nucleotide sequence ID" value="NZ_CP016379.1"/>
</dbReference>
<dbReference type="EMBL" id="CP016379">
    <property type="protein sequence ID" value="AZR74042.1"/>
    <property type="molecule type" value="Genomic_DNA"/>
</dbReference>
<dbReference type="Proteomes" id="UP000267250">
    <property type="component" value="Chromosome"/>
</dbReference>
<protein>
    <recommendedName>
        <fullName evidence="4">Peptidase MA-like domain-containing protein</fullName>
    </recommendedName>
</protein>